<accession>S2JI34</accession>
<dbReference type="eggNOG" id="ENOG502TAN4">
    <property type="taxonomic scope" value="Eukaryota"/>
</dbReference>
<dbReference type="InParanoid" id="S2JI34"/>
<dbReference type="AlphaFoldDB" id="S2JI34"/>
<feature type="compositionally biased region" description="Polar residues" evidence="2">
    <location>
        <begin position="1"/>
        <end position="21"/>
    </location>
</feature>
<reference evidence="4" key="1">
    <citation type="submission" date="2013-05" db="EMBL/GenBank/DDBJ databases">
        <title>The Genome sequence of Mucor circinelloides f. circinelloides 1006PhL.</title>
        <authorList>
            <consortium name="The Broad Institute Genomics Platform"/>
            <person name="Cuomo C."/>
            <person name="Earl A."/>
            <person name="Findley K."/>
            <person name="Lee S.C."/>
            <person name="Walker B."/>
            <person name="Young S."/>
            <person name="Zeng Q."/>
            <person name="Gargeya S."/>
            <person name="Fitzgerald M."/>
            <person name="Haas B."/>
            <person name="Abouelleil A."/>
            <person name="Allen A.W."/>
            <person name="Alvarado L."/>
            <person name="Arachchi H.M."/>
            <person name="Berlin A.M."/>
            <person name="Chapman S.B."/>
            <person name="Gainer-Dewar J."/>
            <person name="Goldberg J."/>
            <person name="Griggs A."/>
            <person name="Gujja S."/>
            <person name="Hansen M."/>
            <person name="Howarth C."/>
            <person name="Imamovic A."/>
            <person name="Ireland A."/>
            <person name="Larimer J."/>
            <person name="McCowan C."/>
            <person name="Murphy C."/>
            <person name="Pearson M."/>
            <person name="Poon T.W."/>
            <person name="Priest M."/>
            <person name="Roberts A."/>
            <person name="Saif S."/>
            <person name="Shea T."/>
            <person name="Sisk P."/>
            <person name="Sykes S."/>
            <person name="Wortman J."/>
            <person name="Nusbaum C."/>
            <person name="Birren B."/>
        </authorList>
    </citation>
    <scope>NUCLEOTIDE SEQUENCE [LARGE SCALE GENOMIC DNA]</scope>
    <source>
        <strain evidence="4">1006PhL</strain>
    </source>
</reference>
<feature type="compositionally biased region" description="Polar residues" evidence="2">
    <location>
        <begin position="30"/>
        <end position="44"/>
    </location>
</feature>
<keyword evidence="4" id="KW-1185">Reference proteome</keyword>
<dbReference type="Proteomes" id="UP000014254">
    <property type="component" value="Unassembled WGS sequence"/>
</dbReference>
<dbReference type="STRING" id="1220926.S2JI34"/>
<feature type="coiled-coil region" evidence="1">
    <location>
        <begin position="646"/>
        <end position="695"/>
    </location>
</feature>
<evidence type="ECO:0000313" key="4">
    <source>
        <dbReference type="Proteomes" id="UP000014254"/>
    </source>
</evidence>
<feature type="coiled-coil region" evidence="1">
    <location>
        <begin position="470"/>
        <end position="571"/>
    </location>
</feature>
<evidence type="ECO:0000256" key="2">
    <source>
        <dbReference type="SAM" id="MobiDB-lite"/>
    </source>
</evidence>
<protein>
    <recommendedName>
        <fullName evidence="5">UVR domain-containing protein</fullName>
    </recommendedName>
</protein>
<dbReference type="EMBL" id="KE123927">
    <property type="protein sequence ID" value="EPB89961.1"/>
    <property type="molecule type" value="Genomic_DNA"/>
</dbReference>
<dbReference type="VEuPathDB" id="FungiDB:HMPREF1544_03210"/>
<organism evidence="3 4">
    <name type="scientific">Mucor circinelloides f. circinelloides (strain 1006PhL)</name>
    <name type="common">Mucormycosis agent</name>
    <name type="synonym">Calyptromyces circinelloides</name>
    <dbReference type="NCBI Taxonomy" id="1220926"/>
    <lineage>
        <taxon>Eukaryota</taxon>
        <taxon>Fungi</taxon>
        <taxon>Fungi incertae sedis</taxon>
        <taxon>Mucoromycota</taxon>
        <taxon>Mucoromycotina</taxon>
        <taxon>Mucoromycetes</taxon>
        <taxon>Mucorales</taxon>
        <taxon>Mucorineae</taxon>
        <taxon>Mucoraceae</taxon>
        <taxon>Mucor</taxon>
    </lineage>
</organism>
<dbReference type="OrthoDB" id="2416276at2759"/>
<keyword evidence="1" id="KW-0175">Coiled coil</keyword>
<dbReference type="OMA" id="HERLACE"/>
<feature type="region of interest" description="Disordered" evidence="2">
    <location>
        <begin position="1"/>
        <end position="69"/>
    </location>
</feature>
<feature type="compositionally biased region" description="Basic and acidic residues" evidence="2">
    <location>
        <begin position="52"/>
        <end position="61"/>
    </location>
</feature>
<evidence type="ECO:0008006" key="5">
    <source>
        <dbReference type="Google" id="ProtNLM"/>
    </source>
</evidence>
<evidence type="ECO:0000313" key="3">
    <source>
        <dbReference type="EMBL" id="EPB89961.1"/>
    </source>
</evidence>
<sequence>MSAFSFINESRSKNKQTSNKETLAYESKTKQGTTTNPQSGQAPSSLFIYNDTPHEPYEKQSSHNSSSLSLDKEYDPWSKNFKSSFSFINQNNSVKPVSHVVKHQPLKFSSSFIMEDFMDNDENQVSSRSDKSMKKENINKYFSLMEDYPSSFVDKKRNGSRKGKEKLAQSMLNHSVSSEQAPLITSAFDFINQAPLAANTSNATSPSLADEEEVHVMSKSIIKPDKETVLLQASTRWQKIQKKKSMQVQRIKKYYQDQIKYQHMAHEVKNEIDEVDHKKQQALDTEDFEAAHKYAIRKEKMEKDYADLSSRNFHDHIRKEWEQLIYILQQESQYAEQMAKCCQEVEEERRRRFETFAADKERLHKDTIKRMEQQRAAIESEKSEIAFDLDMWSQNHTDLDERMEEAVQEEVKRKKTLEATSESIQVRIIDFRNLESEQLTVNSELKDVEATIKDKLAAFSEEVAVDNTEKKIIEERQEEIKQKLNLLDEQDAKIERDMEDQKATQQSNEQDLEHLITQKKKANERVESSKAEQSILKDLSSSMIQNRDKMVAQHKAEIKRSQESIARKSQEIISFQDELYQCEQACIDLEENSTKITIKLKNLDKLKKLAIENGQFEKAGALSVKIKAAQSYLMRLEESKDSLGDNSLLNDRLKTAKNELHTLEQELILLRNNQKTELESVLEQLKQQLNEKLQDESLKHYDTLITFAECELKSINAQISE</sequence>
<proteinExistence type="predicted"/>
<gene>
    <name evidence="3" type="ORF">HMPREF1544_03210</name>
</gene>
<evidence type="ECO:0000256" key="1">
    <source>
        <dbReference type="SAM" id="Coils"/>
    </source>
</evidence>
<name>S2JI34_MUCC1</name>